<protein>
    <submittedName>
        <fullName evidence="2">Hint domain-containing protein</fullName>
    </submittedName>
</protein>
<dbReference type="SUPFAM" id="SSF51294">
    <property type="entry name" value="Hedgehog/intein (Hint) domain"/>
    <property type="match status" value="1"/>
</dbReference>
<name>A0A2T5BS06_9RHOB</name>
<dbReference type="InterPro" id="IPR036844">
    <property type="entry name" value="Hint_dom_sf"/>
</dbReference>
<dbReference type="RefSeq" id="WP_170106758.1">
    <property type="nucleotide sequence ID" value="NZ_NHSI01000029.1"/>
</dbReference>
<gene>
    <name evidence="2" type="ORF">C8N32_10842</name>
</gene>
<sequence length="483" mass="52064">MPAHTLDPDLVYYITSGNQLYAWDPVTGQEIYINDYSSAGQWGDLSVLKTPDGDLELVGIVYSGSGSCDVYRFNTESGSANDYTLIADSPSTGTASSLTPSPDGIHLYYTSFTTTPQGWTSRIIELERQTDGTYQPTGAYTDLSGVNVTDLIYFGEDDTGREMYLGLDPNSQKIYRYTFSDTPGAGSLVEVMVDTGHTIPRDAFGFASVGKHIYYFEGSGQAHKLTFNSNGTVATDTIVDTVFLPSGTQVYGAGAAGDSTGAPCFTKGTLIRAEAGDVPVETLRPGDLVLTRDNGYQPVRWVGARVMGVGELRTNPKLAPVRIEAGALGPGMPGAPLEVSPQHRVLVSSRVARRLTGREEVLIPAIKLLGLPGVRVVTEAPGVTYFHILFDRHEVIWSNAAPTESLYLGRFALAALSPEARAEIAAIFPDFLEGKITMNRPEPESGRVSRNLVAHHVRNGRPVLEILAPQTISVTFPAPARMH</sequence>
<dbReference type="Gene3D" id="2.130.10.10">
    <property type="entry name" value="YVTN repeat-like/Quinoprotein amine dehydrogenase"/>
    <property type="match status" value="1"/>
</dbReference>
<keyword evidence="3" id="KW-1185">Reference proteome</keyword>
<accession>A0A2T5BS06</accession>
<dbReference type="SUPFAM" id="SSF69304">
    <property type="entry name" value="Tricorn protease N-terminal domain"/>
    <property type="match status" value="1"/>
</dbReference>
<dbReference type="InterPro" id="IPR028992">
    <property type="entry name" value="Hedgehog/Intein_dom"/>
</dbReference>
<feature type="domain" description="Hedgehog/Intein (Hint)" evidence="1">
    <location>
        <begin position="263"/>
        <end position="409"/>
    </location>
</feature>
<dbReference type="EMBL" id="QAAA01000008">
    <property type="protein sequence ID" value="PTN02092.1"/>
    <property type="molecule type" value="Genomic_DNA"/>
</dbReference>
<dbReference type="AlphaFoldDB" id="A0A2T5BS06"/>
<dbReference type="Proteomes" id="UP000243859">
    <property type="component" value="Unassembled WGS sequence"/>
</dbReference>
<organism evidence="2 3">
    <name type="scientific">Rhodovulum imhoffii</name>
    <dbReference type="NCBI Taxonomy" id="365340"/>
    <lineage>
        <taxon>Bacteria</taxon>
        <taxon>Pseudomonadati</taxon>
        <taxon>Pseudomonadota</taxon>
        <taxon>Alphaproteobacteria</taxon>
        <taxon>Rhodobacterales</taxon>
        <taxon>Paracoccaceae</taxon>
        <taxon>Rhodovulum</taxon>
    </lineage>
</organism>
<dbReference type="InterPro" id="IPR015943">
    <property type="entry name" value="WD40/YVTN_repeat-like_dom_sf"/>
</dbReference>
<comment type="caution">
    <text evidence="2">The sequence shown here is derived from an EMBL/GenBank/DDBJ whole genome shotgun (WGS) entry which is preliminary data.</text>
</comment>
<evidence type="ECO:0000313" key="2">
    <source>
        <dbReference type="EMBL" id="PTN02092.1"/>
    </source>
</evidence>
<evidence type="ECO:0000313" key="3">
    <source>
        <dbReference type="Proteomes" id="UP000243859"/>
    </source>
</evidence>
<dbReference type="Pfam" id="PF13403">
    <property type="entry name" value="Hint_2"/>
    <property type="match status" value="1"/>
</dbReference>
<dbReference type="Gene3D" id="2.170.16.10">
    <property type="entry name" value="Hedgehog/Intein (Hint) domain"/>
    <property type="match status" value="1"/>
</dbReference>
<proteinExistence type="predicted"/>
<evidence type="ECO:0000259" key="1">
    <source>
        <dbReference type="Pfam" id="PF13403"/>
    </source>
</evidence>
<reference evidence="2 3" key="1">
    <citation type="submission" date="2018-04" db="EMBL/GenBank/DDBJ databases">
        <title>Genomic Encyclopedia of Archaeal and Bacterial Type Strains, Phase II (KMG-II): from individual species to whole genera.</title>
        <authorList>
            <person name="Goeker M."/>
        </authorList>
    </citation>
    <scope>NUCLEOTIDE SEQUENCE [LARGE SCALE GENOMIC DNA]</scope>
    <source>
        <strain evidence="2 3">DSM 18064</strain>
    </source>
</reference>